<reference evidence="1" key="1">
    <citation type="journal article" date="2015" name="Nature">
        <title>Complex archaea that bridge the gap between prokaryotes and eukaryotes.</title>
        <authorList>
            <person name="Spang A."/>
            <person name="Saw J.H."/>
            <person name="Jorgensen S.L."/>
            <person name="Zaremba-Niedzwiedzka K."/>
            <person name="Martijn J."/>
            <person name="Lind A.E."/>
            <person name="van Eijk R."/>
            <person name="Schleper C."/>
            <person name="Guy L."/>
            <person name="Ettema T.J."/>
        </authorList>
    </citation>
    <scope>NUCLEOTIDE SEQUENCE</scope>
</reference>
<gene>
    <name evidence="1" type="ORF">LCGC14_1249190</name>
</gene>
<proteinExistence type="predicted"/>
<dbReference type="AlphaFoldDB" id="A0A0F9LQI8"/>
<name>A0A0F9LQI8_9ZZZZ</name>
<accession>A0A0F9LQI8</accession>
<evidence type="ECO:0000313" key="1">
    <source>
        <dbReference type="EMBL" id="KKM89391.1"/>
    </source>
</evidence>
<comment type="caution">
    <text evidence="1">The sequence shown here is derived from an EMBL/GenBank/DDBJ whole genome shotgun (WGS) entry which is preliminary data.</text>
</comment>
<dbReference type="EMBL" id="LAZR01006823">
    <property type="protein sequence ID" value="KKM89391.1"/>
    <property type="molecule type" value="Genomic_DNA"/>
</dbReference>
<protein>
    <submittedName>
        <fullName evidence="1">Uncharacterized protein</fullName>
    </submittedName>
</protein>
<sequence length="243" mass="27336">MAFTLLDILLLTFALGHTIELLLDLVRHRHRLLLAATGTPLQQGESFHKPYPSGHSNIVRMRFECGTIQIQSLFAIPRLEMVFHQLCPIAIFGGHRGPANDLRPHIEGERRDTDRHGAAVPYVRVVPLQIHTEVREHFRDLRIFDDRSFTVRLIAVPHRVVESDRLEDQLRFDTTDTELLPEEVVDECDGALVTIYPPCDPSSTSATGRIGTDDDELVWTVHTVCAFLVKSVKSPVISSGGFC</sequence>
<organism evidence="1">
    <name type="scientific">marine sediment metagenome</name>
    <dbReference type="NCBI Taxonomy" id="412755"/>
    <lineage>
        <taxon>unclassified sequences</taxon>
        <taxon>metagenomes</taxon>
        <taxon>ecological metagenomes</taxon>
    </lineage>
</organism>